<evidence type="ECO:0000313" key="2">
    <source>
        <dbReference type="Proteomes" id="UP000621500"/>
    </source>
</evidence>
<organism evidence="1 2">
    <name type="scientific">Plantactinospora mayteni</name>
    <dbReference type="NCBI Taxonomy" id="566021"/>
    <lineage>
        <taxon>Bacteria</taxon>
        <taxon>Bacillati</taxon>
        <taxon>Actinomycetota</taxon>
        <taxon>Actinomycetes</taxon>
        <taxon>Micromonosporales</taxon>
        <taxon>Micromonosporaceae</taxon>
        <taxon>Plantactinospora</taxon>
    </lineage>
</organism>
<dbReference type="Proteomes" id="UP000621500">
    <property type="component" value="Unassembled WGS sequence"/>
</dbReference>
<comment type="caution">
    <text evidence="1">The sequence shown here is derived from an EMBL/GenBank/DDBJ whole genome shotgun (WGS) entry which is preliminary data.</text>
</comment>
<sequence>MPSTTRALPDNQEIRHAALSAELARRRAEAAWNQLATAYSPNHARSQDACEMLRFAAQHLHHVRELLTHPQRARLRVLAPAAAGVLTASLTGVLDALAPAAAVIVGCAVGSGTVITTRQLVEARHEARLAAIPAVPPYTPTVLYPPVSIGRFKDHIRAAERHFQATVELTTRLRAVLPLSPATEPETEANRRIYGAGMHAVFAEQWLTDAAPEIHQHLAHAESL</sequence>
<dbReference type="RefSeq" id="WP_203861444.1">
    <property type="nucleotide sequence ID" value="NZ_BAAAZQ010000020.1"/>
</dbReference>
<reference evidence="1 2" key="1">
    <citation type="submission" date="2021-01" db="EMBL/GenBank/DDBJ databases">
        <title>Whole genome shotgun sequence of Plantactinospora mayteni NBRC 109088.</title>
        <authorList>
            <person name="Komaki H."/>
            <person name="Tamura T."/>
        </authorList>
    </citation>
    <scope>NUCLEOTIDE SEQUENCE [LARGE SCALE GENOMIC DNA]</scope>
    <source>
        <strain evidence="1 2">NBRC 109088</strain>
    </source>
</reference>
<name>A0ABQ4EZM4_9ACTN</name>
<keyword evidence="2" id="KW-1185">Reference proteome</keyword>
<proteinExistence type="predicted"/>
<dbReference type="EMBL" id="BONX01000050">
    <property type="protein sequence ID" value="GIH00109.1"/>
    <property type="molecule type" value="Genomic_DNA"/>
</dbReference>
<accession>A0ABQ4EZM4</accession>
<evidence type="ECO:0000313" key="1">
    <source>
        <dbReference type="EMBL" id="GIH00109.1"/>
    </source>
</evidence>
<gene>
    <name evidence="1" type="ORF">Pma05_66810</name>
</gene>
<protein>
    <submittedName>
        <fullName evidence="1">Uncharacterized protein</fullName>
    </submittedName>
</protein>